<proteinExistence type="predicted"/>
<dbReference type="AlphaFoldDB" id="A0A815JEA8"/>
<dbReference type="EMBL" id="CAJNOJ010000299">
    <property type="protein sequence ID" value="CAF1381152.1"/>
    <property type="molecule type" value="Genomic_DNA"/>
</dbReference>
<accession>A0A815JEA8</accession>
<reference evidence="2" key="1">
    <citation type="submission" date="2021-02" db="EMBL/GenBank/DDBJ databases">
        <authorList>
            <person name="Nowell W R."/>
        </authorList>
    </citation>
    <scope>NUCLEOTIDE SEQUENCE</scope>
</reference>
<feature type="region of interest" description="Disordered" evidence="1">
    <location>
        <begin position="920"/>
        <end position="959"/>
    </location>
</feature>
<organism evidence="2 3">
    <name type="scientific">Adineta ricciae</name>
    <name type="common">Rotifer</name>
    <dbReference type="NCBI Taxonomy" id="249248"/>
    <lineage>
        <taxon>Eukaryota</taxon>
        <taxon>Metazoa</taxon>
        <taxon>Spiralia</taxon>
        <taxon>Gnathifera</taxon>
        <taxon>Rotifera</taxon>
        <taxon>Eurotatoria</taxon>
        <taxon>Bdelloidea</taxon>
        <taxon>Adinetida</taxon>
        <taxon>Adinetidae</taxon>
        <taxon>Adineta</taxon>
    </lineage>
</organism>
<sequence length="959" mass="109996">MDEHIMPSNDTFRQNKLKRRDLCPLVWDQVGKTGFVDGEETATFFYYLIGESGLPMSGKDFGRFQGLSSEVFNNQLLDRSLTFKENFSYDVVLKVSDLSKSLGVKHTNHDMIQLVINERLGITSQSKVRICEWIIFNAREQKFEIVDGIRVEELRSLIKCDPNAPNKTKELARSYIINAFSMCDAQGTPARYVDLHGFHGSFTPDFYPHRFALKDSIYSQRPDVLAALIANIIDRYQTCLPPVKYCEFSVSVNDLCRPWIYDVLRSVQFYGAQEKAQIQRDETNHTYIPTLKLSSFSQLVLNGHFPHLEFAFTGAESEDGKLNRSTTFDFIYKFLIGFDRQKIQTSYFKNSSEALDFLLKQPHQAIMLMLQEIENRKENITGESMFAWFTNKLGELEKKEEANLMPAFYGWTVGLDLFGDESGFPYCPFVAPSFINYIQKRRKISKETPSLERNLFGVRVHCGENVMFADTKIPGYRLFIAHMYIVFRCLLFLQKELQYGIRIGHGIAFDRIFDGTMSKLRYRKSSVILADIQERAQDLMKTIAFEVNITSNEYLLGQTLRRGDAGRPLRLGGLFDRVPIILATDDDGVWPIDHCAFIHPGHHSLTAEYCRAISSGLIDKTDQLQKILQNTRDFCFWNMGGSLRKPSKPYYSPQYNHLGNTIIIHPDILRRLQRRYNDNPTTETNYTDRFFFGDLNANSIKWKHEAGVLRVVFTCICTGGNMSAEQISAIRNDYSIIFGQDENQFDLIHSFWKDVRSEFMSSNHATRSHDDLGIGHKVELKFDDANFLVYANPKHGQLQDSPERCLCEFIHQKRGSKHTIYAFVDTIDTEKMVKLLEQRINSGVSEQYNKMALFIYTNTNIYEYVSHGINKDFTLIVNPHSSKRKKSKQCFLYTLCSSASAATAALHLIAEMISRKLSSQGSKFTPGQAHPAASMKLESPIPVSRDATDEASEEKKHLL</sequence>
<evidence type="ECO:0000313" key="2">
    <source>
        <dbReference type="EMBL" id="CAF1381152.1"/>
    </source>
</evidence>
<name>A0A815JEA8_ADIRI</name>
<evidence type="ECO:0000313" key="3">
    <source>
        <dbReference type="Proteomes" id="UP000663852"/>
    </source>
</evidence>
<dbReference type="OrthoDB" id="272271at2759"/>
<evidence type="ECO:0000256" key="1">
    <source>
        <dbReference type="SAM" id="MobiDB-lite"/>
    </source>
</evidence>
<comment type="caution">
    <text evidence="2">The sequence shown here is derived from an EMBL/GenBank/DDBJ whole genome shotgun (WGS) entry which is preliminary data.</text>
</comment>
<protein>
    <submittedName>
        <fullName evidence="2">Uncharacterized protein</fullName>
    </submittedName>
</protein>
<gene>
    <name evidence="2" type="ORF">EDS130_LOCUS34933</name>
</gene>
<dbReference type="Proteomes" id="UP000663852">
    <property type="component" value="Unassembled WGS sequence"/>
</dbReference>
<dbReference type="Gene3D" id="3.20.20.140">
    <property type="entry name" value="Metal-dependent hydrolases"/>
    <property type="match status" value="1"/>
</dbReference>